<reference evidence="18" key="2">
    <citation type="journal article" date="2021" name="PeerJ">
        <title>Extensive microbial diversity within the chicken gut microbiome revealed by metagenomics and culture.</title>
        <authorList>
            <person name="Gilroy R."/>
            <person name="Ravi A."/>
            <person name="Getino M."/>
            <person name="Pursley I."/>
            <person name="Horton D.L."/>
            <person name="Alikhan N.F."/>
            <person name="Baker D."/>
            <person name="Gharbi K."/>
            <person name="Hall N."/>
            <person name="Watson M."/>
            <person name="Adriaenssens E.M."/>
            <person name="Foster-Nyarko E."/>
            <person name="Jarju S."/>
            <person name="Secka A."/>
            <person name="Antonio M."/>
            <person name="Oren A."/>
            <person name="Chaudhuri R.R."/>
            <person name="La Ragione R."/>
            <person name="Hildebrand F."/>
            <person name="Pallen M.J."/>
        </authorList>
    </citation>
    <scope>NUCLEOTIDE SEQUENCE</scope>
    <source>
        <strain evidence="18">CHK197-8231</strain>
    </source>
</reference>
<dbReference type="InterPro" id="IPR036397">
    <property type="entry name" value="RNaseH_sf"/>
</dbReference>
<comment type="subcellular location">
    <subcellularLocation>
        <location evidence="4 14">Cytoplasm</location>
    </subcellularLocation>
</comment>
<comment type="cofactor">
    <cofactor evidence="2">
        <name>Mg(2+)</name>
        <dbReference type="ChEBI" id="CHEBI:18420"/>
    </cofactor>
</comment>
<dbReference type="EC" id="3.1.26.4" evidence="6 14"/>
<dbReference type="PROSITE" id="PS51975">
    <property type="entry name" value="RNASE_H_2"/>
    <property type="match status" value="1"/>
</dbReference>
<sequence>MNTVDLYAYEKELWEKGVSYVGGVDEVGRGPLIGPVVTACVVLPHDFVLEGLTDSKKLTEKKREQFYDYIMEHAVCVKIGMCSPERIDEINIYQASREAMIEAIEKVAKEIPLEHVLVDAMPLDIDIDTTSIIKGDAKSITIAAASVIAKVTRDRMMIELDHKYPMYGFGKHKGYPTKQHLEAIETYGLIEGYRKTYGPVKKILEGGKK</sequence>
<evidence type="ECO:0000256" key="6">
    <source>
        <dbReference type="ARBA" id="ARBA00012180"/>
    </source>
</evidence>
<comment type="caution">
    <text evidence="18">The sequence shown here is derived from an EMBL/GenBank/DDBJ whole genome shotgun (WGS) entry which is preliminary data.</text>
</comment>
<keyword evidence="11 14" id="KW-0255">Endonuclease</keyword>
<organism evidence="18 19">
    <name type="scientific">Candidatus Fimihabitans intestinipullorum</name>
    <dbReference type="NCBI Taxonomy" id="2840820"/>
    <lineage>
        <taxon>Bacteria</taxon>
        <taxon>Bacillati</taxon>
        <taxon>Mycoplasmatota</taxon>
        <taxon>Mycoplasmatota incertae sedis</taxon>
        <taxon>Candidatus Fimihabitans</taxon>
    </lineage>
</organism>
<feature type="domain" description="RNase H type-2" evidence="17">
    <location>
        <begin position="19"/>
        <end position="209"/>
    </location>
</feature>
<dbReference type="GO" id="GO:0030145">
    <property type="term" value="F:manganese ion binding"/>
    <property type="evidence" value="ECO:0007669"/>
    <property type="project" value="UniProtKB-UniRule"/>
</dbReference>
<dbReference type="Proteomes" id="UP000824087">
    <property type="component" value="Unassembled WGS sequence"/>
</dbReference>
<dbReference type="InterPro" id="IPR024567">
    <property type="entry name" value="RNase_HII/HIII_dom"/>
</dbReference>
<gene>
    <name evidence="14" type="primary">rnhB</name>
    <name evidence="18" type="ORF">IAD49_05325</name>
</gene>
<evidence type="ECO:0000256" key="3">
    <source>
        <dbReference type="ARBA" id="ARBA00004065"/>
    </source>
</evidence>
<evidence type="ECO:0000256" key="1">
    <source>
        <dbReference type="ARBA" id="ARBA00000077"/>
    </source>
</evidence>
<comment type="catalytic activity">
    <reaction evidence="1 14 15 16">
        <text>Endonucleolytic cleavage to 5'-phosphomonoester.</text>
        <dbReference type="EC" id="3.1.26.4"/>
    </reaction>
</comment>
<evidence type="ECO:0000256" key="8">
    <source>
        <dbReference type="ARBA" id="ARBA00022490"/>
    </source>
</evidence>
<evidence type="ECO:0000256" key="13">
    <source>
        <dbReference type="ARBA" id="ARBA00023211"/>
    </source>
</evidence>
<feature type="binding site" evidence="14 15">
    <location>
        <position position="26"/>
    </location>
    <ligand>
        <name>a divalent metal cation</name>
        <dbReference type="ChEBI" id="CHEBI:60240"/>
    </ligand>
</feature>
<evidence type="ECO:0000256" key="10">
    <source>
        <dbReference type="ARBA" id="ARBA00022723"/>
    </source>
</evidence>
<dbReference type="GO" id="GO:0006298">
    <property type="term" value="P:mismatch repair"/>
    <property type="evidence" value="ECO:0007669"/>
    <property type="project" value="TreeGrafter"/>
</dbReference>
<evidence type="ECO:0000313" key="18">
    <source>
        <dbReference type="EMBL" id="HIU22984.1"/>
    </source>
</evidence>
<name>A0A9D1HUW5_9BACT</name>
<evidence type="ECO:0000256" key="5">
    <source>
        <dbReference type="ARBA" id="ARBA00007383"/>
    </source>
</evidence>
<dbReference type="GO" id="GO:0003723">
    <property type="term" value="F:RNA binding"/>
    <property type="evidence" value="ECO:0007669"/>
    <property type="project" value="UniProtKB-UniRule"/>
</dbReference>
<proteinExistence type="inferred from homology"/>
<dbReference type="HAMAP" id="MF_00052_B">
    <property type="entry name" value="RNase_HII_B"/>
    <property type="match status" value="1"/>
</dbReference>
<dbReference type="EMBL" id="DVML01000031">
    <property type="protein sequence ID" value="HIU22984.1"/>
    <property type="molecule type" value="Genomic_DNA"/>
</dbReference>
<evidence type="ECO:0000256" key="11">
    <source>
        <dbReference type="ARBA" id="ARBA00022759"/>
    </source>
</evidence>
<dbReference type="InterPro" id="IPR001352">
    <property type="entry name" value="RNase_HII/HIII"/>
</dbReference>
<dbReference type="NCBIfam" id="NF000595">
    <property type="entry name" value="PRK00015.1-3"/>
    <property type="match status" value="1"/>
</dbReference>
<protein>
    <recommendedName>
        <fullName evidence="7 14">Ribonuclease HII</fullName>
        <shortName evidence="14">RNase HII</shortName>
        <ecNumber evidence="6 14">3.1.26.4</ecNumber>
    </recommendedName>
</protein>
<evidence type="ECO:0000256" key="14">
    <source>
        <dbReference type="HAMAP-Rule" id="MF_00052"/>
    </source>
</evidence>
<dbReference type="PANTHER" id="PTHR10954:SF18">
    <property type="entry name" value="RIBONUCLEASE HII"/>
    <property type="match status" value="1"/>
</dbReference>
<dbReference type="CDD" id="cd07182">
    <property type="entry name" value="RNase_HII_bacteria_HII_like"/>
    <property type="match status" value="1"/>
</dbReference>
<comment type="similarity">
    <text evidence="5 14 16">Belongs to the RNase HII family.</text>
</comment>
<accession>A0A9D1HUW5</accession>
<dbReference type="Pfam" id="PF01351">
    <property type="entry name" value="RNase_HII"/>
    <property type="match status" value="1"/>
</dbReference>
<evidence type="ECO:0000256" key="7">
    <source>
        <dbReference type="ARBA" id="ARBA00019179"/>
    </source>
</evidence>
<dbReference type="InterPro" id="IPR022898">
    <property type="entry name" value="RNase_HII"/>
</dbReference>
<keyword evidence="8 14" id="KW-0963">Cytoplasm</keyword>
<dbReference type="GO" id="GO:0032299">
    <property type="term" value="C:ribonuclease H2 complex"/>
    <property type="evidence" value="ECO:0007669"/>
    <property type="project" value="TreeGrafter"/>
</dbReference>
<evidence type="ECO:0000256" key="4">
    <source>
        <dbReference type="ARBA" id="ARBA00004496"/>
    </source>
</evidence>
<dbReference type="PANTHER" id="PTHR10954">
    <property type="entry name" value="RIBONUCLEASE H2 SUBUNIT A"/>
    <property type="match status" value="1"/>
</dbReference>
<dbReference type="InterPro" id="IPR012337">
    <property type="entry name" value="RNaseH-like_sf"/>
</dbReference>
<keyword evidence="13 14" id="KW-0464">Manganese</keyword>
<dbReference type="GO" id="GO:0005737">
    <property type="term" value="C:cytoplasm"/>
    <property type="evidence" value="ECO:0007669"/>
    <property type="project" value="UniProtKB-SubCell"/>
</dbReference>
<comment type="cofactor">
    <cofactor evidence="14 15">
        <name>Mn(2+)</name>
        <dbReference type="ChEBI" id="CHEBI:29035"/>
    </cofactor>
    <cofactor evidence="14 15">
        <name>Mg(2+)</name>
        <dbReference type="ChEBI" id="CHEBI:18420"/>
    </cofactor>
    <text evidence="14 15">Manganese or magnesium. Binds 1 divalent metal ion per monomer in the absence of substrate. May bind a second metal ion after substrate binding.</text>
</comment>
<dbReference type="GO" id="GO:0004523">
    <property type="term" value="F:RNA-DNA hybrid ribonuclease activity"/>
    <property type="evidence" value="ECO:0007669"/>
    <property type="project" value="UniProtKB-UniRule"/>
</dbReference>
<dbReference type="SUPFAM" id="SSF53098">
    <property type="entry name" value="Ribonuclease H-like"/>
    <property type="match status" value="1"/>
</dbReference>
<evidence type="ECO:0000256" key="12">
    <source>
        <dbReference type="ARBA" id="ARBA00022801"/>
    </source>
</evidence>
<evidence type="ECO:0000256" key="9">
    <source>
        <dbReference type="ARBA" id="ARBA00022722"/>
    </source>
</evidence>
<dbReference type="FunFam" id="3.30.420.10:FF:000006">
    <property type="entry name" value="Ribonuclease HII"/>
    <property type="match status" value="1"/>
</dbReference>
<feature type="binding site" evidence="15">
    <location>
        <position position="119"/>
    </location>
    <ligand>
        <name>a divalent metal cation</name>
        <dbReference type="ChEBI" id="CHEBI:60240"/>
    </ligand>
</feature>
<comment type="function">
    <text evidence="3 14 16">Endonuclease that specifically degrades the RNA of RNA-DNA hybrids.</text>
</comment>
<comment type="caution">
    <text evidence="14">Lacks conserved residue(s) required for the propagation of feature annotation.</text>
</comment>
<evidence type="ECO:0000256" key="15">
    <source>
        <dbReference type="PROSITE-ProRule" id="PRU01319"/>
    </source>
</evidence>
<dbReference type="NCBIfam" id="NF000594">
    <property type="entry name" value="PRK00015.1-1"/>
    <property type="match status" value="1"/>
</dbReference>
<reference evidence="18" key="1">
    <citation type="submission" date="2020-10" db="EMBL/GenBank/DDBJ databases">
        <authorList>
            <person name="Gilroy R."/>
        </authorList>
    </citation>
    <scope>NUCLEOTIDE SEQUENCE</scope>
    <source>
        <strain evidence="18">CHK197-8231</strain>
    </source>
</reference>
<evidence type="ECO:0000256" key="16">
    <source>
        <dbReference type="RuleBase" id="RU003515"/>
    </source>
</evidence>
<keyword evidence="12 14" id="KW-0378">Hydrolase</keyword>
<dbReference type="Gene3D" id="3.30.420.10">
    <property type="entry name" value="Ribonuclease H-like superfamily/Ribonuclease H"/>
    <property type="match status" value="1"/>
</dbReference>
<evidence type="ECO:0000313" key="19">
    <source>
        <dbReference type="Proteomes" id="UP000824087"/>
    </source>
</evidence>
<dbReference type="GO" id="GO:0043137">
    <property type="term" value="P:DNA replication, removal of RNA primer"/>
    <property type="evidence" value="ECO:0007669"/>
    <property type="project" value="TreeGrafter"/>
</dbReference>
<feature type="binding site" evidence="14 15">
    <location>
        <position position="25"/>
    </location>
    <ligand>
        <name>a divalent metal cation</name>
        <dbReference type="ChEBI" id="CHEBI:60240"/>
    </ligand>
</feature>
<evidence type="ECO:0000259" key="17">
    <source>
        <dbReference type="PROSITE" id="PS51975"/>
    </source>
</evidence>
<keyword evidence="9 14" id="KW-0540">Nuclease</keyword>
<dbReference type="AlphaFoldDB" id="A0A9D1HUW5"/>
<evidence type="ECO:0000256" key="2">
    <source>
        <dbReference type="ARBA" id="ARBA00001946"/>
    </source>
</evidence>
<keyword evidence="10 14" id="KW-0479">Metal-binding</keyword>